<dbReference type="EMBL" id="JAAKFY010000005">
    <property type="protein sequence ID" value="KAF3857424.1"/>
    <property type="molecule type" value="Genomic_DNA"/>
</dbReference>
<keyword evidence="2" id="KW-1185">Reference proteome</keyword>
<reference evidence="1 2" key="1">
    <citation type="submission" date="2020-03" db="EMBL/GenBank/DDBJ databases">
        <title>Dissostichus mawsoni Genome sequencing and assembly.</title>
        <authorList>
            <person name="Park H."/>
        </authorList>
    </citation>
    <scope>NUCLEOTIDE SEQUENCE [LARGE SCALE GENOMIC DNA]</scope>
    <source>
        <strain evidence="1">DM0001</strain>
        <tissue evidence="1">Muscle</tissue>
    </source>
</reference>
<organism evidence="1 2">
    <name type="scientific">Dissostichus mawsoni</name>
    <name type="common">Antarctic cod</name>
    <dbReference type="NCBI Taxonomy" id="36200"/>
    <lineage>
        <taxon>Eukaryota</taxon>
        <taxon>Metazoa</taxon>
        <taxon>Chordata</taxon>
        <taxon>Craniata</taxon>
        <taxon>Vertebrata</taxon>
        <taxon>Euteleostomi</taxon>
        <taxon>Actinopterygii</taxon>
        <taxon>Neopterygii</taxon>
        <taxon>Teleostei</taxon>
        <taxon>Neoteleostei</taxon>
        <taxon>Acanthomorphata</taxon>
        <taxon>Eupercaria</taxon>
        <taxon>Perciformes</taxon>
        <taxon>Notothenioidei</taxon>
        <taxon>Nototheniidae</taxon>
        <taxon>Dissostichus</taxon>
    </lineage>
</organism>
<dbReference type="AlphaFoldDB" id="A0A7J5Z6J9"/>
<protein>
    <submittedName>
        <fullName evidence="1">Uncharacterized protein</fullName>
    </submittedName>
</protein>
<evidence type="ECO:0000313" key="1">
    <source>
        <dbReference type="EMBL" id="KAF3857424.1"/>
    </source>
</evidence>
<comment type="caution">
    <text evidence="1">The sequence shown here is derived from an EMBL/GenBank/DDBJ whole genome shotgun (WGS) entry which is preliminary data.</text>
</comment>
<sequence>MIRGSKDFQGREQEQRLDIISQVLSGERFVLHHGKTATNDMQLSAVLKCWSGPISHLPSAEIN</sequence>
<gene>
    <name evidence="1" type="ORF">F7725_009283</name>
</gene>
<accession>A0A7J5Z6J9</accession>
<proteinExistence type="predicted"/>
<name>A0A7J5Z6J9_DISMA</name>
<evidence type="ECO:0000313" key="2">
    <source>
        <dbReference type="Proteomes" id="UP000518266"/>
    </source>
</evidence>
<dbReference type="Proteomes" id="UP000518266">
    <property type="component" value="Unassembled WGS sequence"/>
</dbReference>